<keyword evidence="1" id="KW-0472">Membrane</keyword>
<keyword evidence="3" id="KW-1185">Reference proteome</keyword>
<sequence length="157" mass="18350">MRRKTAFIIFLLFLTLSIIDLIFTYFYTSLVIYSIKNNILLSEDAEQSVYINVKAYDTIIIKGNSTKPINIYVQSFIPIDLKNNVTSFKISYISPISGPLYVQFRTLPYTNLTKISFEIFVVNSWFSGIGYLIFIFLLIISLIFLGYYRMLSRRKKL</sequence>
<gene>
    <name evidence="2" type="ORF">SACC_23270</name>
</gene>
<protein>
    <submittedName>
        <fullName evidence="2">Uncharacterized protein</fullName>
    </submittedName>
</protein>
<dbReference type="KEGG" id="scas:SACC_23270"/>
<proteinExistence type="predicted"/>
<dbReference type="RefSeq" id="WP_229569631.1">
    <property type="nucleotide sequence ID" value="NZ_AP025226.1"/>
</dbReference>
<dbReference type="AlphaFoldDB" id="A0AAQ4CU29"/>
<accession>A0AAQ4CU29</accession>
<organism evidence="2 3">
    <name type="scientific">Saccharolobus caldissimus</name>
    <dbReference type="NCBI Taxonomy" id="1702097"/>
    <lineage>
        <taxon>Archaea</taxon>
        <taxon>Thermoproteota</taxon>
        <taxon>Thermoprotei</taxon>
        <taxon>Sulfolobales</taxon>
        <taxon>Sulfolobaceae</taxon>
        <taxon>Saccharolobus</taxon>
    </lineage>
</organism>
<feature type="transmembrane region" description="Helical" evidence="1">
    <location>
        <begin position="7"/>
        <end position="27"/>
    </location>
</feature>
<evidence type="ECO:0000313" key="2">
    <source>
        <dbReference type="EMBL" id="BDB99310.1"/>
    </source>
</evidence>
<dbReference type="EMBL" id="AP025226">
    <property type="protein sequence ID" value="BDB99310.1"/>
    <property type="molecule type" value="Genomic_DNA"/>
</dbReference>
<dbReference type="GeneID" id="68867052"/>
<keyword evidence="1" id="KW-0812">Transmembrane</keyword>
<reference evidence="2 3" key="1">
    <citation type="journal article" date="2022" name="Microbiol. Resour. Announc.">
        <title>Complete Genome Sequence of the Hyperthermophilic and Acidophilic Archaeon Saccharolobus caldissimus Strain HS-3T.</title>
        <authorList>
            <person name="Sakai H.D."/>
            <person name="Kurosawa N."/>
        </authorList>
    </citation>
    <scope>NUCLEOTIDE SEQUENCE [LARGE SCALE GENOMIC DNA]</scope>
    <source>
        <strain evidence="2 3">JCM32116</strain>
    </source>
</reference>
<feature type="transmembrane region" description="Helical" evidence="1">
    <location>
        <begin position="125"/>
        <end position="148"/>
    </location>
</feature>
<dbReference type="Proteomes" id="UP001319921">
    <property type="component" value="Chromosome"/>
</dbReference>
<evidence type="ECO:0000313" key="3">
    <source>
        <dbReference type="Proteomes" id="UP001319921"/>
    </source>
</evidence>
<name>A0AAQ4CU29_9CREN</name>
<keyword evidence="1" id="KW-1133">Transmembrane helix</keyword>
<evidence type="ECO:0000256" key="1">
    <source>
        <dbReference type="SAM" id="Phobius"/>
    </source>
</evidence>